<feature type="compositionally biased region" description="Basic and acidic residues" evidence="1">
    <location>
        <begin position="36"/>
        <end position="54"/>
    </location>
</feature>
<evidence type="ECO:0000313" key="2">
    <source>
        <dbReference type="EMBL" id="GFD58944.1"/>
    </source>
</evidence>
<name>A0A699XSD3_TANCI</name>
<sequence>GAGHYDYHYQANGVDHHVQMTAERQGEHLVVSSIDAADHPRPAAEAARRDRPTREQAPPAEAERQRGELQRVLEQAPFAIAVFR</sequence>
<reference evidence="2" key="1">
    <citation type="journal article" date="2019" name="Sci. Rep.">
        <title>Draft genome of Tanacetum cinerariifolium, the natural source of mosquito coil.</title>
        <authorList>
            <person name="Yamashiro T."/>
            <person name="Shiraishi A."/>
            <person name="Satake H."/>
            <person name="Nakayama K."/>
        </authorList>
    </citation>
    <scope>NUCLEOTIDE SEQUENCE</scope>
</reference>
<protein>
    <submittedName>
        <fullName evidence="2">Uncharacterized protein</fullName>
    </submittedName>
</protein>
<gene>
    <name evidence="2" type="ORF">Tci_930913</name>
</gene>
<feature type="non-terminal residue" evidence="2">
    <location>
        <position position="1"/>
    </location>
</feature>
<evidence type="ECO:0000256" key="1">
    <source>
        <dbReference type="SAM" id="MobiDB-lite"/>
    </source>
</evidence>
<comment type="caution">
    <text evidence="2">The sequence shown here is derived from an EMBL/GenBank/DDBJ whole genome shotgun (WGS) entry which is preliminary data.</text>
</comment>
<organism evidence="2">
    <name type="scientific">Tanacetum cinerariifolium</name>
    <name type="common">Dalmatian daisy</name>
    <name type="synonym">Chrysanthemum cinerariifolium</name>
    <dbReference type="NCBI Taxonomy" id="118510"/>
    <lineage>
        <taxon>Eukaryota</taxon>
        <taxon>Viridiplantae</taxon>
        <taxon>Streptophyta</taxon>
        <taxon>Embryophyta</taxon>
        <taxon>Tracheophyta</taxon>
        <taxon>Spermatophyta</taxon>
        <taxon>Magnoliopsida</taxon>
        <taxon>eudicotyledons</taxon>
        <taxon>Gunneridae</taxon>
        <taxon>Pentapetalae</taxon>
        <taxon>asterids</taxon>
        <taxon>campanulids</taxon>
        <taxon>Asterales</taxon>
        <taxon>Asteraceae</taxon>
        <taxon>Asteroideae</taxon>
        <taxon>Anthemideae</taxon>
        <taxon>Anthemidinae</taxon>
        <taxon>Tanacetum</taxon>
    </lineage>
</organism>
<feature type="region of interest" description="Disordered" evidence="1">
    <location>
        <begin position="34"/>
        <end position="67"/>
    </location>
</feature>
<accession>A0A699XSD3</accession>
<dbReference type="EMBL" id="BKCJ011859310">
    <property type="protein sequence ID" value="GFD58944.1"/>
    <property type="molecule type" value="Genomic_DNA"/>
</dbReference>
<feature type="non-terminal residue" evidence="2">
    <location>
        <position position="84"/>
    </location>
</feature>
<dbReference type="AlphaFoldDB" id="A0A699XSD3"/>
<proteinExistence type="predicted"/>